<gene>
    <name evidence="1" type="ORF">A2Y85_07910</name>
</gene>
<dbReference type="SUPFAM" id="SSF55961">
    <property type="entry name" value="Bet v1-like"/>
    <property type="match status" value="1"/>
</dbReference>
<evidence type="ECO:0008006" key="3">
    <source>
        <dbReference type="Google" id="ProtNLM"/>
    </source>
</evidence>
<reference evidence="1 2" key="1">
    <citation type="journal article" date="2016" name="Nat. Commun.">
        <title>Thousands of microbial genomes shed light on interconnected biogeochemical processes in an aquifer system.</title>
        <authorList>
            <person name="Anantharaman K."/>
            <person name="Brown C.T."/>
            <person name="Hug L.A."/>
            <person name="Sharon I."/>
            <person name="Castelle C.J."/>
            <person name="Probst A.J."/>
            <person name="Thomas B.C."/>
            <person name="Singh A."/>
            <person name="Wilkins M.J."/>
            <person name="Karaoz U."/>
            <person name="Brodie E.L."/>
            <person name="Williams K.H."/>
            <person name="Hubbard S.S."/>
            <person name="Banfield J.F."/>
        </authorList>
    </citation>
    <scope>NUCLEOTIDE SEQUENCE [LARGE SCALE GENOMIC DNA]</scope>
</reference>
<dbReference type="CDD" id="cd07812">
    <property type="entry name" value="SRPBCC"/>
    <property type="match status" value="1"/>
</dbReference>
<dbReference type="EMBL" id="MEUM01000072">
    <property type="protein sequence ID" value="OGC42319.1"/>
    <property type="molecule type" value="Genomic_DNA"/>
</dbReference>
<dbReference type="InterPro" id="IPR019587">
    <property type="entry name" value="Polyketide_cyclase/dehydratase"/>
</dbReference>
<dbReference type="Gene3D" id="3.30.530.20">
    <property type="match status" value="1"/>
</dbReference>
<evidence type="ECO:0000313" key="1">
    <source>
        <dbReference type="EMBL" id="OGC42319.1"/>
    </source>
</evidence>
<proteinExistence type="predicted"/>
<sequence length="146" mass="17124">MTEIKRSIKIGAPVNKVFEYASNYQKWSEFFEGVTDVKAITEMTRGDGAKFIYKVKVLGMRVTVGTEFQQFKENKGWIGKSFKGIEHQTQWIFEKSNGDTEFTFIQNYKFPAYLGGRFINKMFANPEWIKIIEHSVQNLKRLMEEK</sequence>
<dbReference type="InterPro" id="IPR023393">
    <property type="entry name" value="START-like_dom_sf"/>
</dbReference>
<organism evidence="1 2">
    <name type="scientific">candidate division WOR-3 bacterium RBG_13_43_14</name>
    <dbReference type="NCBI Taxonomy" id="1802590"/>
    <lineage>
        <taxon>Bacteria</taxon>
        <taxon>Bacteria division WOR-3</taxon>
    </lineage>
</organism>
<accession>A0A1F4UBS8</accession>
<dbReference type="AlphaFoldDB" id="A0A1F4UBS8"/>
<dbReference type="Pfam" id="PF10604">
    <property type="entry name" value="Polyketide_cyc2"/>
    <property type="match status" value="1"/>
</dbReference>
<protein>
    <recommendedName>
        <fullName evidence="3">SRPBCC family protein</fullName>
    </recommendedName>
</protein>
<evidence type="ECO:0000313" key="2">
    <source>
        <dbReference type="Proteomes" id="UP000177025"/>
    </source>
</evidence>
<name>A0A1F4UBS8_UNCW3</name>
<comment type="caution">
    <text evidence="1">The sequence shown here is derived from an EMBL/GenBank/DDBJ whole genome shotgun (WGS) entry which is preliminary data.</text>
</comment>
<dbReference type="Proteomes" id="UP000177025">
    <property type="component" value="Unassembled WGS sequence"/>
</dbReference>